<evidence type="ECO:0000256" key="7">
    <source>
        <dbReference type="ARBA" id="ARBA00022840"/>
    </source>
</evidence>
<dbReference type="PANTHER" id="PTHR41523">
    <property type="entry name" value="TWO-COMPONENT SYSTEM SENSOR PROTEIN"/>
    <property type="match status" value="1"/>
</dbReference>
<dbReference type="RefSeq" id="WP_342848323.1">
    <property type="nucleotide sequence ID" value="NZ_JBBMQO010000005.1"/>
</dbReference>
<dbReference type="PANTHER" id="PTHR41523:SF7">
    <property type="entry name" value="HISTIDINE KINASE"/>
    <property type="match status" value="1"/>
</dbReference>
<dbReference type="Proteomes" id="UP001477870">
    <property type="component" value="Unassembled WGS sequence"/>
</dbReference>
<evidence type="ECO:0000313" key="10">
    <source>
        <dbReference type="Proteomes" id="UP001477870"/>
    </source>
</evidence>
<evidence type="ECO:0000256" key="4">
    <source>
        <dbReference type="ARBA" id="ARBA00022679"/>
    </source>
</evidence>
<evidence type="ECO:0000256" key="5">
    <source>
        <dbReference type="ARBA" id="ARBA00022741"/>
    </source>
</evidence>
<keyword evidence="3" id="KW-0597">Phosphoprotein</keyword>
<proteinExistence type="predicted"/>
<evidence type="ECO:0000313" key="9">
    <source>
        <dbReference type="EMBL" id="MEM5501904.1"/>
    </source>
</evidence>
<evidence type="ECO:0000256" key="2">
    <source>
        <dbReference type="ARBA" id="ARBA00012438"/>
    </source>
</evidence>
<reference evidence="9 10" key="1">
    <citation type="submission" date="2024-03" db="EMBL/GenBank/DDBJ databases">
        <title>Community enrichment and isolation of bacterial strains for fucoidan degradation.</title>
        <authorList>
            <person name="Sichert A."/>
        </authorList>
    </citation>
    <scope>NUCLEOTIDE SEQUENCE [LARGE SCALE GENOMIC DNA]</scope>
    <source>
        <strain evidence="9 10">AS62</strain>
    </source>
</reference>
<dbReference type="GO" id="GO:0004673">
    <property type="term" value="F:protein histidine kinase activity"/>
    <property type="evidence" value="ECO:0007669"/>
    <property type="project" value="UniProtKB-EC"/>
</dbReference>
<keyword evidence="6 9" id="KW-0418">Kinase</keyword>
<name>A0ABU9T6Z7_9HYPH</name>
<protein>
    <recommendedName>
        <fullName evidence="2">histidine kinase</fullName>
        <ecNumber evidence="2">2.7.13.3</ecNumber>
    </recommendedName>
</protein>
<evidence type="ECO:0000256" key="1">
    <source>
        <dbReference type="ARBA" id="ARBA00000085"/>
    </source>
</evidence>
<keyword evidence="10" id="KW-1185">Reference proteome</keyword>
<organism evidence="9 10">
    <name type="scientific">Ahrensia kielensis</name>
    <dbReference type="NCBI Taxonomy" id="76980"/>
    <lineage>
        <taxon>Bacteria</taxon>
        <taxon>Pseudomonadati</taxon>
        <taxon>Pseudomonadota</taxon>
        <taxon>Alphaproteobacteria</taxon>
        <taxon>Hyphomicrobiales</taxon>
        <taxon>Ahrensiaceae</taxon>
        <taxon>Ahrensia</taxon>
    </lineage>
</organism>
<feature type="domain" description="Signal transduction histidine kinase HWE region" evidence="8">
    <location>
        <begin position="138"/>
        <end position="220"/>
    </location>
</feature>
<gene>
    <name evidence="9" type="ORF">WNY59_09925</name>
</gene>
<keyword evidence="4 9" id="KW-0808">Transferase</keyword>
<dbReference type="EMBL" id="JBBMQO010000005">
    <property type="protein sequence ID" value="MEM5501904.1"/>
    <property type="molecule type" value="Genomic_DNA"/>
</dbReference>
<evidence type="ECO:0000256" key="6">
    <source>
        <dbReference type="ARBA" id="ARBA00022777"/>
    </source>
</evidence>
<comment type="catalytic activity">
    <reaction evidence="1">
        <text>ATP + protein L-histidine = ADP + protein N-phospho-L-histidine.</text>
        <dbReference type="EC" id="2.7.13.3"/>
    </reaction>
</comment>
<sequence length="332" mass="37060">MKRNLTWHRKDYREDRFRDGLILALVHSGVCVCAQAESGEYLFVANMHKPWHFDQDTDPVDTEIFGEDLGQKLKLAKSRVMESRETEEFEVHLPDSGFYQIIIDFVASPYGAPLILTMIKDISEERHREQVLKNLLRELSHRSKNLLAIVLSLASQTARGHSDLGGFLKIFRGRIFSLSASQDLVTDMSWSGAGFHDLVENQVKKYFPEDDSRIKVKGADPVLTPNAATHVGLALHELIVNLASRDAQNEGAVSAVIDCWVLPNEAGIDETHITWRESADSGAVQPEFTNVFSEPMLQRIIPTSVSGSAEIEVDGGTVSYSLVFPSAENRHS</sequence>
<accession>A0ABU9T6Z7</accession>
<comment type="caution">
    <text evidence="9">The sequence shown here is derived from an EMBL/GenBank/DDBJ whole genome shotgun (WGS) entry which is preliminary data.</text>
</comment>
<dbReference type="EC" id="2.7.13.3" evidence="2"/>
<evidence type="ECO:0000259" key="8">
    <source>
        <dbReference type="SMART" id="SM00911"/>
    </source>
</evidence>
<keyword evidence="7" id="KW-0067">ATP-binding</keyword>
<evidence type="ECO:0000256" key="3">
    <source>
        <dbReference type="ARBA" id="ARBA00022553"/>
    </source>
</evidence>
<dbReference type="SMART" id="SM00911">
    <property type="entry name" value="HWE_HK"/>
    <property type="match status" value="1"/>
</dbReference>
<keyword evidence="5" id="KW-0547">Nucleotide-binding</keyword>
<dbReference type="Pfam" id="PF07536">
    <property type="entry name" value="HWE_HK"/>
    <property type="match status" value="1"/>
</dbReference>
<dbReference type="InterPro" id="IPR011102">
    <property type="entry name" value="Sig_transdc_His_kinase_HWE"/>
</dbReference>